<dbReference type="AlphaFoldDB" id="A0A2G5ES12"/>
<dbReference type="EMBL" id="KZ305022">
    <property type="protein sequence ID" value="PIA58512.1"/>
    <property type="molecule type" value="Genomic_DNA"/>
</dbReference>
<proteinExistence type="predicted"/>
<sequence>MASMEPAKKGATPKGGRPRSRARKPIIGEPLEAAYAAAAAEELMEQQQQQQMAAQTGKGRGKGKGRDKSLDPVLSPTMRLEIQGCSIQHLQVYWDLTEISKIQANGVVKVQLHLSQLSKVRQLGGCQGDSNQQIVLQLYFGGVVLGFFFFF</sequence>
<dbReference type="InParanoid" id="A0A2G5ES12"/>
<feature type="region of interest" description="Disordered" evidence="1">
    <location>
        <begin position="46"/>
        <end position="72"/>
    </location>
</feature>
<dbReference type="Proteomes" id="UP000230069">
    <property type="component" value="Unassembled WGS sequence"/>
</dbReference>
<organism evidence="2 3">
    <name type="scientific">Aquilegia coerulea</name>
    <name type="common">Rocky mountain columbine</name>
    <dbReference type="NCBI Taxonomy" id="218851"/>
    <lineage>
        <taxon>Eukaryota</taxon>
        <taxon>Viridiplantae</taxon>
        <taxon>Streptophyta</taxon>
        <taxon>Embryophyta</taxon>
        <taxon>Tracheophyta</taxon>
        <taxon>Spermatophyta</taxon>
        <taxon>Magnoliopsida</taxon>
        <taxon>Ranunculales</taxon>
        <taxon>Ranunculaceae</taxon>
        <taxon>Thalictroideae</taxon>
        <taxon>Aquilegia</taxon>
    </lineage>
</organism>
<name>A0A2G5ES12_AQUCA</name>
<evidence type="ECO:0000313" key="3">
    <source>
        <dbReference type="Proteomes" id="UP000230069"/>
    </source>
</evidence>
<gene>
    <name evidence="2" type="ORF">AQUCO_00500450v1</name>
</gene>
<feature type="compositionally biased region" description="Low complexity" evidence="1">
    <location>
        <begin position="46"/>
        <end position="57"/>
    </location>
</feature>
<evidence type="ECO:0000313" key="2">
    <source>
        <dbReference type="EMBL" id="PIA58512.1"/>
    </source>
</evidence>
<reference evidence="2 3" key="1">
    <citation type="submission" date="2017-09" db="EMBL/GenBank/DDBJ databases">
        <title>WGS assembly of Aquilegia coerulea Goldsmith.</title>
        <authorList>
            <person name="Hodges S."/>
            <person name="Kramer E."/>
            <person name="Nordborg M."/>
            <person name="Tomkins J."/>
            <person name="Borevitz J."/>
            <person name="Derieg N."/>
            <person name="Yan J."/>
            <person name="Mihaltcheva S."/>
            <person name="Hayes R.D."/>
            <person name="Rokhsar D."/>
        </authorList>
    </citation>
    <scope>NUCLEOTIDE SEQUENCE [LARGE SCALE GENOMIC DNA]</scope>
    <source>
        <strain evidence="3">cv. Goldsmith</strain>
    </source>
</reference>
<protein>
    <submittedName>
        <fullName evidence="2">Uncharacterized protein</fullName>
    </submittedName>
</protein>
<feature type="region of interest" description="Disordered" evidence="1">
    <location>
        <begin position="1"/>
        <end position="28"/>
    </location>
</feature>
<accession>A0A2G5ES12</accession>
<evidence type="ECO:0000256" key="1">
    <source>
        <dbReference type="SAM" id="MobiDB-lite"/>
    </source>
</evidence>
<keyword evidence="3" id="KW-1185">Reference proteome</keyword>